<name>A0A4R2KYX5_9GAMM</name>
<feature type="signal peptide" evidence="2">
    <location>
        <begin position="1"/>
        <end position="22"/>
    </location>
</feature>
<accession>A0A4R2KYX5</accession>
<dbReference type="EMBL" id="SLWX01000004">
    <property type="protein sequence ID" value="TCO76566.1"/>
    <property type="molecule type" value="Genomic_DNA"/>
</dbReference>
<protein>
    <recommendedName>
        <fullName evidence="5">Alpha/beta hydrolase</fullName>
    </recommendedName>
</protein>
<dbReference type="Gene3D" id="3.40.50.1820">
    <property type="entry name" value="alpha/beta hydrolase"/>
    <property type="match status" value="1"/>
</dbReference>
<dbReference type="PROSITE" id="PS51257">
    <property type="entry name" value="PROKAR_LIPOPROTEIN"/>
    <property type="match status" value="1"/>
</dbReference>
<dbReference type="InterPro" id="IPR029058">
    <property type="entry name" value="AB_hydrolase_fold"/>
</dbReference>
<evidence type="ECO:0008006" key="5">
    <source>
        <dbReference type="Google" id="ProtNLM"/>
    </source>
</evidence>
<evidence type="ECO:0000256" key="1">
    <source>
        <dbReference type="SAM" id="MobiDB-lite"/>
    </source>
</evidence>
<keyword evidence="2" id="KW-0732">Signal</keyword>
<evidence type="ECO:0000313" key="3">
    <source>
        <dbReference type="EMBL" id="TCO76566.1"/>
    </source>
</evidence>
<dbReference type="OrthoDB" id="7197847at2"/>
<feature type="chain" id="PRO_5020813168" description="Alpha/beta hydrolase" evidence="2">
    <location>
        <begin position="23"/>
        <end position="493"/>
    </location>
</feature>
<dbReference type="AlphaFoldDB" id="A0A4R2KYX5"/>
<evidence type="ECO:0000313" key="4">
    <source>
        <dbReference type="Proteomes" id="UP000294980"/>
    </source>
</evidence>
<sequence>MRQHTTLGRALILIAVTSTLIACSGSESTAPLPSVTPPAAPQPPEPPPEETPEITRVHDDRVFTPAEDVSFEPQAGAQAFFGVYEGIQGDAVYSAEIPDTWNGGLVMYTHGFRGNGETLTVSIPDPAWRGTVLGAGYAWAASSFSANYYDVRAGVEDTNRLATEVMDYIERDFGQRFDEPGQRLISGYSMGGHIAAAAVEREARDSARFRVDYAGAAPFCQSEQNQFQWLGDYPLLAQTLAGLGDRPREDFPALAPQIIGTLFELDDNGNPTWVPANAEGERLRQAAIQLTGGERPIFADFGFVQNTWQEAVLSTGGADGTIDGILAGNIYNNQQRQYRFRRGGEPQADEQELNDRIERVAADDNVNAPREDGVRWLPLVNGEFDVPVLTLHTLGDFYVPFRHQQLYRERAIDSGAEDLLVQRAIRAPGHCDFTGTEIVTALSDWLRWVNGGPTPAGDEVLDAEVVADADYGCAFTANDGTRDRSALPACSAP</sequence>
<dbReference type="SUPFAM" id="SSF53474">
    <property type="entry name" value="alpha/beta-Hydrolases"/>
    <property type="match status" value="1"/>
</dbReference>
<dbReference type="RefSeq" id="WP_117314816.1">
    <property type="nucleotide sequence ID" value="NZ_QQSW01000002.1"/>
</dbReference>
<gene>
    <name evidence="3" type="ORF">EV688_10420</name>
</gene>
<proteinExistence type="predicted"/>
<feature type="compositionally biased region" description="Pro residues" evidence="1">
    <location>
        <begin position="34"/>
        <end position="46"/>
    </location>
</feature>
<dbReference type="Proteomes" id="UP000294980">
    <property type="component" value="Unassembled WGS sequence"/>
</dbReference>
<reference evidence="3 4" key="1">
    <citation type="submission" date="2019-03" db="EMBL/GenBank/DDBJ databases">
        <title>Genomic Encyclopedia of Type Strains, Phase IV (KMG-IV): sequencing the most valuable type-strain genomes for metagenomic binning, comparative biology and taxonomic classification.</title>
        <authorList>
            <person name="Goeker M."/>
        </authorList>
    </citation>
    <scope>NUCLEOTIDE SEQUENCE [LARGE SCALE GENOMIC DNA]</scope>
    <source>
        <strain evidence="3 4">DSM 23344</strain>
    </source>
</reference>
<organism evidence="3 4">
    <name type="scientific">Chromatocurvus halotolerans</name>
    <dbReference type="NCBI Taxonomy" id="1132028"/>
    <lineage>
        <taxon>Bacteria</taxon>
        <taxon>Pseudomonadati</taxon>
        <taxon>Pseudomonadota</taxon>
        <taxon>Gammaproteobacteria</taxon>
        <taxon>Cellvibrionales</taxon>
        <taxon>Halieaceae</taxon>
        <taxon>Chromatocurvus</taxon>
    </lineage>
</organism>
<evidence type="ECO:0000256" key="2">
    <source>
        <dbReference type="SAM" id="SignalP"/>
    </source>
</evidence>
<keyword evidence="4" id="KW-1185">Reference proteome</keyword>
<feature type="region of interest" description="Disordered" evidence="1">
    <location>
        <begin position="26"/>
        <end position="53"/>
    </location>
</feature>
<comment type="caution">
    <text evidence="3">The sequence shown here is derived from an EMBL/GenBank/DDBJ whole genome shotgun (WGS) entry which is preliminary data.</text>
</comment>